<comment type="caution">
    <text evidence="7">The sequence shown here is derived from an EMBL/GenBank/DDBJ whole genome shotgun (WGS) entry which is preliminary data.</text>
</comment>
<reference evidence="8" key="1">
    <citation type="journal article" date="2019" name="Int. J. Syst. Evol. Microbiol.">
        <title>The Global Catalogue of Microorganisms (GCM) 10K type strain sequencing project: providing services to taxonomists for standard genome sequencing and annotation.</title>
        <authorList>
            <consortium name="The Broad Institute Genomics Platform"/>
            <consortium name="The Broad Institute Genome Sequencing Center for Infectious Disease"/>
            <person name="Wu L."/>
            <person name="Ma J."/>
        </authorList>
    </citation>
    <scope>NUCLEOTIDE SEQUENCE [LARGE SCALE GENOMIC DNA]</scope>
    <source>
        <strain evidence="8">JCM 16703</strain>
    </source>
</reference>
<dbReference type="PANTHER" id="PTHR43179">
    <property type="entry name" value="RHAMNOSYLTRANSFERASE WBBL"/>
    <property type="match status" value="1"/>
</dbReference>
<keyword evidence="5" id="KW-0812">Transmembrane</keyword>
<organism evidence="7 8">
    <name type="scientific">Nocardioides fonticola</name>
    <dbReference type="NCBI Taxonomy" id="450363"/>
    <lineage>
        <taxon>Bacteria</taxon>
        <taxon>Bacillati</taxon>
        <taxon>Actinomycetota</taxon>
        <taxon>Actinomycetes</taxon>
        <taxon>Propionibacteriales</taxon>
        <taxon>Nocardioidaceae</taxon>
        <taxon>Nocardioides</taxon>
    </lineage>
</organism>
<dbReference type="PANTHER" id="PTHR43179:SF12">
    <property type="entry name" value="GALACTOFURANOSYLTRANSFERASE GLFT2"/>
    <property type="match status" value="1"/>
</dbReference>
<evidence type="ECO:0000256" key="5">
    <source>
        <dbReference type="SAM" id="Phobius"/>
    </source>
</evidence>
<keyword evidence="5" id="KW-0472">Membrane</keyword>
<protein>
    <submittedName>
        <fullName evidence="7">Glycosyltransferase family 2 protein</fullName>
    </submittedName>
</protein>
<comment type="pathway">
    <text evidence="1">Cell wall biogenesis; cell wall polysaccharide biosynthesis.</text>
</comment>
<evidence type="ECO:0000313" key="7">
    <source>
        <dbReference type="EMBL" id="GAA4121682.1"/>
    </source>
</evidence>
<sequence>MSAPTWSSRPTDVDVAICAYTEDRWDDLERGLGALTRQTLPPRRIILVIDHNPALQVRVADAFPQAEVVANPRSAGASGARNAAVELASAEIVAFLDDDAEPAETWLEQLLGAYDSDVVAVGGAAVPRWPDRRPRHLAPELDWIVGCSYRGQPAERTDVRNLWGCNMSVRRTAFLAVGGFDETAGRVGTVPMGAEETELCVRLTRHATGSRIVYEPSAVVRHRVTEARTTWRYLRSRSLAEGLSKAAMARRTGAAEATSVERDYVRRILTGALRRDLLRGLRGDVAGWSSALGVVTSLGLAVWGYVRGRLRLGTGGVGREAERLRGAA</sequence>
<dbReference type="RefSeq" id="WP_344733940.1">
    <property type="nucleotide sequence ID" value="NZ_BAAAZH010000020.1"/>
</dbReference>
<dbReference type="Proteomes" id="UP001501495">
    <property type="component" value="Unassembled WGS sequence"/>
</dbReference>
<keyword evidence="8" id="KW-1185">Reference proteome</keyword>
<dbReference type="SUPFAM" id="SSF53448">
    <property type="entry name" value="Nucleotide-diphospho-sugar transferases"/>
    <property type="match status" value="1"/>
</dbReference>
<accession>A0ABP7XLW9</accession>
<keyword evidence="4" id="KW-0808">Transferase</keyword>
<keyword evidence="5" id="KW-1133">Transmembrane helix</keyword>
<name>A0ABP7XLW9_9ACTN</name>
<evidence type="ECO:0000256" key="1">
    <source>
        <dbReference type="ARBA" id="ARBA00004776"/>
    </source>
</evidence>
<gene>
    <name evidence="7" type="ORF">GCM10022215_26810</name>
</gene>
<evidence type="ECO:0000313" key="8">
    <source>
        <dbReference type="Proteomes" id="UP001501495"/>
    </source>
</evidence>
<dbReference type="EMBL" id="BAAAZH010000020">
    <property type="protein sequence ID" value="GAA4121682.1"/>
    <property type="molecule type" value="Genomic_DNA"/>
</dbReference>
<proteinExistence type="inferred from homology"/>
<evidence type="ECO:0000256" key="2">
    <source>
        <dbReference type="ARBA" id="ARBA00006739"/>
    </source>
</evidence>
<dbReference type="InterPro" id="IPR029044">
    <property type="entry name" value="Nucleotide-diphossugar_trans"/>
</dbReference>
<evidence type="ECO:0000256" key="4">
    <source>
        <dbReference type="ARBA" id="ARBA00022679"/>
    </source>
</evidence>
<comment type="similarity">
    <text evidence="2">Belongs to the glycosyltransferase 2 family.</text>
</comment>
<evidence type="ECO:0000256" key="3">
    <source>
        <dbReference type="ARBA" id="ARBA00022676"/>
    </source>
</evidence>
<feature type="domain" description="Glycosyltransferase 2-like" evidence="6">
    <location>
        <begin position="15"/>
        <end position="174"/>
    </location>
</feature>
<feature type="transmembrane region" description="Helical" evidence="5">
    <location>
        <begin position="285"/>
        <end position="306"/>
    </location>
</feature>
<dbReference type="Gene3D" id="3.90.550.10">
    <property type="entry name" value="Spore Coat Polysaccharide Biosynthesis Protein SpsA, Chain A"/>
    <property type="match status" value="1"/>
</dbReference>
<dbReference type="InterPro" id="IPR001173">
    <property type="entry name" value="Glyco_trans_2-like"/>
</dbReference>
<dbReference type="Pfam" id="PF00535">
    <property type="entry name" value="Glycos_transf_2"/>
    <property type="match status" value="1"/>
</dbReference>
<evidence type="ECO:0000259" key="6">
    <source>
        <dbReference type="Pfam" id="PF00535"/>
    </source>
</evidence>
<keyword evidence="3" id="KW-0328">Glycosyltransferase</keyword>